<sequence length="268" mass="28888">MTRRRRGEPPVSASSSDESQAKRRARAPLTDTGSSSSSAAETAPKARFAVPEPVEVPADHEASQEPPMTAAQSVPMTAASTDFSILSDASQVRHTPTPPTIHIQGPQETPEAAPARFNKALITDSSEEEAALSAPQEPQAETPGAGARFSFDLTNMGDMEKQISFQSPEDGSASCWKARRRRQLCRRARAAVARPTSSSRASGRSLRRSPRPSPKSEAVGPTWRMTLTAAATTSLLERGWGSVMAIRLHAIAIQYFHWLNLQELGCSQ</sequence>
<accession>A0AA36N583</accession>
<evidence type="ECO:0000313" key="3">
    <source>
        <dbReference type="Proteomes" id="UP001178507"/>
    </source>
</evidence>
<dbReference type="Proteomes" id="UP001178507">
    <property type="component" value="Unassembled WGS sequence"/>
</dbReference>
<dbReference type="EMBL" id="CAUJNA010002212">
    <property type="protein sequence ID" value="CAJ1391045.1"/>
    <property type="molecule type" value="Genomic_DNA"/>
</dbReference>
<proteinExistence type="predicted"/>
<feature type="region of interest" description="Disordered" evidence="1">
    <location>
        <begin position="91"/>
        <end position="148"/>
    </location>
</feature>
<gene>
    <name evidence="2" type="ORF">EVOR1521_LOCUS16316</name>
</gene>
<dbReference type="AlphaFoldDB" id="A0AA36N583"/>
<evidence type="ECO:0000256" key="1">
    <source>
        <dbReference type="SAM" id="MobiDB-lite"/>
    </source>
</evidence>
<keyword evidence="3" id="KW-1185">Reference proteome</keyword>
<protein>
    <submittedName>
        <fullName evidence="2">Uncharacterized protein</fullName>
    </submittedName>
</protein>
<evidence type="ECO:0000313" key="2">
    <source>
        <dbReference type="EMBL" id="CAJ1391045.1"/>
    </source>
</evidence>
<comment type="caution">
    <text evidence="2">The sequence shown here is derived from an EMBL/GenBank/DDBJ whole genome shotgun (WGS) entry which is preliminary data.</text>
</comment>
<feature type="region of interest" description="Disordered" evidence="1">
    <location>
        <begin position="1"/>
        <end position="76"/>
    </location>
</feature>
<organism evidence="2 3">
    <name type="scientific">Effrenium voratum</name>
    <dbReference type="NCBI Taxonomy" id="2562239"/>
    <lineage>
        <taxon>Eukaryota</taxon>
        <taxon>Sar</taxon>
        <taxon>Alveolata</taxon>
        <taxon>Dinophyceae</taxon>
        <taxon>Suessiales</taxon>
        <taxon>Symbiodiniaceae</taxon>
        <taxon>Effrenium</taxon>
    </lineage>
</organism>
<reference evidence="2" key="1">
    <citation type="submission" date="2023-08" db="EMBL/GenBank/DDBJ databases">
        <authorList>
            <person name="Chen Y."/>
            <person name="Shah S."/>
            <person name="Dougan E. K."/>
            <person name="Thang M."/>
            <person name="Chan C."/>
        </authorList>
    </citation>
    <scope>NUCLEOTIDE SEQUENCE</scope>
</reference>
<name>A0AA36N583_9DINO</name>
<feature type="region of interest" description="Disordered" evidence="1">
    <location>
        <begin position="187"/>
        <end position="222"/>
    </location>
</feature>
<feature type="compositionally biased region" description="Low complexity" evidence="1">
    <location>
        <begin position="190"/>
        <end position="204"/>
    </location>
</feature>